<evidence type="ECO:0000313" key="3">
    <source>
        <dbReference type="EMBL" id="RJF87592.1"/>
    </source>
</evidence>
<dbReference type="InterPro" id="IPR006683">
    <property type="entry name" value="Thioestr_dom"/>
</dbReference>
<dbReference type="InterPro" id="IPR003736">
    <property type="entry name" value="PAAI_dom"/>
</dbReference>
<organism evidence="3 4">
    <name type="scientific">Oleomonas cavernae</name>
    <dbReference type="NCBI Taxonomy" id="2320859"/>
    <lineage>
        <taxon>Bacteria</taxon>
        <taxon>Pseudomonadati</taxon>
        <taxon>Pseudomonadota</taxon>
        <taxon>Alphaproteobacteria</taxon>
        <taxon>Acetobacterales</taxon>
        <taxon>Acetobacteraceae</taxon>
        <taxon>Oleomonas</taxon>
    </lineage>
</organism>
<feature type="domain" description="Thioesterase" evidence="2">
    <location>
        <begin position="56"/>
        <end position="128"/>
    </location>
</feature>
<dbReference type="EMBL" id="QYUK01000011">
    <property type="protein sequence ID" value="RJF87592.1"/>
    <property type="molecule type" value="Genomic_DNA"/>
</dbReference>
<keyword evidence="4" id="KW-1185">Reference proteome</keyword>
<dbReference type="InterPro" id="IPR029069">
    <property type="entry name" value="HotDog_dom_sf"/>
</dbReference>
<dbReference type="RefSeq" id="WP_119778231.1">
    <property type="nucleotide sequence ID" value="NZ_QYUK01000011.1"/>
</dbReference>
<reference evidence="3 4" key="1">
    <citation type="submission" date="2018-09" db="EMBL/GenBank/DDBJ databases">
        <authorList>
            <person name="Zhu H."/>
        </authorList>
    </citation>
    <scope>NUCLEOTIDE SEQUENCE [LARGE SCALE GENOMIC DNA]</scope>
    <source>
        <strain evidence="3 4">K1W22B-8</strain>
    </source>
</reference>
<proteinExistence type="predicted"/>
<dbReference type="AlphaFoldDB" id="A0A418WC55"/>
<dbReference type="Gene3D" id="3.10.129.10">
    <property type="entry name" value="Hotdog Thioesterase"/>
    <property type="match status" value="1"/>
</dbReference>
<dbReference type="GO" id="GO:0016289">
    <property type="term" value="F:acyl-CoA hydrolase activity"/>
    <property type="evidence" value="ECO:0007669"/>
    <property type="project" value="UniProtKB-ARBA"/>
</dbReference>
<dbReference type="Proteomes" id="UP000284605">
    <property type="component" value="Unassembled WGS sequence"/>
</dbReference>
<dbReference type="OrthoDB" id="9806185at2"/>
<name>A0A418WC55_9PROT</name>
<dbReference type="NCBIfam" id="TIGR00369">
    <property type="entry name" value="unchar_dom_1"/>
    <property type="match status" value="1"/>
</dbReference>
<evidence type="ECO:0000256" key="1">
    <source>
        <dbReference type="ARBA" id="ARBA00022801"/>
    </source>
</evidence>
<sequence>MDTSSTPDSPEAMLALLERSVLTSGFSTMLGARPLRCWQGECELLIDLKPELTQHHGFAHGAVVGAAADNACAWAAASVAGDVVTASYTLHLVAPAKGERLRAKGLVLKSGRRQLTVRADVFAETGNEARLVATALAAVARVER</sequence>
<evidence type="ECO:0000313" key="4">
    <source>
        <dbReference type="Proteomes" id="UP000284605"/>
    </source>
</evidence>
<gene>
    <name evidence="3" type="ORF">D3874_11630</name>
</gene>
<accession>A0A418WC55</accession>
<keyword evidence="1" id="KW-0378">Hydrolase</keyword>
<comment type="caution">
    <text evidence="3">The sequence shown here is derived from an EMBL/GenBank/DDBJ whole genome shotgun (WGS) entry which is preliminary data.</text>
</comment>
<protein>
    <submittedName>
        <fullName evidence="3">Hotdog fold thioesterase</fullName>
    </submittedName>
</protein>
<dbReference type="SUPFAM" id="SSF54637">
    <property type="entry name" value="Thioesterase/thiol ester dehydrase-isomerase"/>
    <property type="match status" value="1"/>
</dbReference>
<dbReference type="Pfam" id="PF03061">
    <property type="entry name" value="4HBT"/>
    <property type="match status" value="1"/>
</dbReference>
<evidence type="ECO:0000259" key="2">
    <source>
        <dbReference type="Pfam" id="PF03061"/>
    </source>
</evidence>